<dbReference type="Proteomes" id="UP000542674">
    <property type="component" value="Unassembled WGS sequence"/>
</dbReference>
<dbReference type="AlphaFoldDB" id="A0A7W7T4N7"/>
<name>A0A7W7T4N7_9PSEU</name>
<dbReference type="RefSeq" id="WP_184669712.1">
    <property type="nucleotide sequence ID" value="NZ_BAABAI010000002.1"/>
</dbReference>
<evidence type="ECO:0000313" key="2">
    <source>
        <dbReference type="Proteomes" id="UP000542674"/>
    </source>
</evidence>
<reference evidence="1 2" key="1">
    <citation type="submission" date="2020-08" db="EMBL/GenBank/DDBJ databases">
        <title>Sequencing the genomes of 1000 actinobacteria strains.</title>
        <authorList>
            <person name="Klenk H.-P."/>
        </authorList>
    </citation>
    <scope>NUCLEOTIDE SEQUENCE [LARGE SCALE GENOMIC DNA]</scope>
    <source>
        <strain evidence="1 2">DSM 45084</strain>
    </source>
</reference>
<sequence>MTVEDLRRRHVALLRDRRVVDGLRPGADRSDTRYHTWTQVASEPAAARLDRLLDLRRRPGPYRSARLHDRQRGLDALHPELLHLARRAGWTLTTPTLAAVFPTGTLDGICLPVPGRGVLVLVDSGLLDLVPNVLTVMTGALPHYGSPPLLSGEQATWALTEMFNAYLYGNGAVGPHALPELSGQRRALVGALSRRTVQFVVAHELSHVVAGHLVHARRWTDPTTPVGALDSLSVGWPREHEADRTAATIMSHTLDDLTQRDVEVHEPYLVGAMLLPLFLHEMTDRLAEQFDLAVPFAGSHPPPVRRIQALVEHLSDRVRTRRALDLAADVATWLEDRLDAVSEWFRQVRVPAS</sequence>
<gene>
    <name evidence="1" type="ORF">F4559_003326</name>
</gene>
<comment type="caution">
    <text evidence="1">The sequence shown here is derived from an EMBL/GenBank/DDBJ whole genome shotgun (WGS) entry which is preliminary data.</text>
</comment>
<protein>
    <submittedName>
        <fullName evidence="1">Uncharacterized protein</fullName>
    </submittedName>
</protein>
<keyword evidence="2" id="KW-1185">Reference proteome</keyword>
<organism evidence="1 2">
    <name type="scientific">Saccharothrix violaceirubra</name>
    <dbReference type="NCBI Taxonomy" id="413306"/>
    <lineage>
        <taxon>Bacteria</taxon>
        <taxon>Bacillati</taxon>
        <taxon>Actinomycetota</taxon>
        <taxon>Actinomycetes</taxon>
        <taxon>Pseudonocardiales</taxon>
        <taxon>Pseudonocardiaceae</taxon>
        <taxon>Saccharothrix</taxon>
    </lineage>
</organism>
<accession>A0A7W7T4N7</accession>
<dbReference type="EMBL" id="JACHJS010000001">
    <property type="protein sequence ID" value="MBB4965967.1"/>
    <property type="molecule type" value="Genomic_DNA"/>
</dbReference>
<evidence type="ECO:0000313" key="1">
    <source>
        <dbReference type="EMBL" id="MBB4965967.1"/>
    </source>
</evidence>
<proteinExistence type="predicted"/>